<feature type="transmembrane region" description="Helical" evidence="1">
    <location>
        <begin position="188"/>
        <end position="211"/>
    </location>
</feature>
<feature type="transmembrane region" description="Helical" evidence="1">
    <location>
        <begin position="126"/>
        <end position="147"/>
    </location>
</feature>
<evidence type="ECO:0000259" key="2">
    <source>
        <dbReference type="Pfam" id="PF00892"/>
    </source>
</evidence>
<feature type="domain" description="EamA" evidence="2">
    <location>
        <begin position="8"/>
        <end position="145"/>
    </location>
</feature>
<sequence>MTVDSAMLVYLFALVPAVIWGFTPVLDKRGMSLGGTALQASLVVVVVDLTLFVAALLALDGLDFLAGLDLSIAALFLFAGATGTALGRLSIFVGVDRVGASINSAVVSTRPLFATAFAFGLLGEPISADIGVGIVVLVVGLAILSLAKGGDITGWQPRDLLYPLGSAVLFAFGNVLRRFGLETGGAEVLQAVALNEAGALFVFLGYAAVRGTAGFHSADRRSYGYFAISGALTGIALLSLFSALALPSGQVAIVESLASTAPLFTTVFVYFLLQDLERVTRGIVVGAVLAVLGAALVTLGPSLSL</sequence>
<dbReference type="Pfam" id="PF00892">
    <property type="entry name" value="EamA"/>
    <property type="match status" value="2"/>
</dbReference>
<keyword evidence="1" id="KW-1133">Transmembrane helix</keyword>
<evidence type="ECO:0000256" key="1">
    <source>
        <dbReference type="SAM" id="Phobius"/>
    </source>
</evidence>
<feature type="domain" description="EamA" evidence="2">
    <location>
        <begin position="162"/>
        <end position="298"/>
    </location>
</feature>
<feature type="transmembrane region" description="Helical" evidence="1">
    <location>
        <begin position="159"/>
        <end position="176"/>
    </location>
</feature>
<gene>
    <name evidence="3" type="ORF">ACFSBT_08935</name>
</gene>
<name>A0ABD6AUJ4_9EURY</name>
<dbReference type="RefSeq" id="WP_250873354.1">
    <property type="nucleotide sequence ID" value="NZ_JALXFV010000003.1"/>
</dbReference>
<evidence type="ECO:0000313" key="3">
    <source>
        <dbReference type="EMBL" id="MFD1513401.1"/>
    </source>
</evidence>
<keyword evidence="4" id="KW-1185">Reference proteome</keyword>
<comment type="caution">
    <text evidence="3">The sequence shown here is derived from an EMBL/GenBank/DDBJ whole genome shotgun (WGS) entry which is preliminary data.</text>
</comment>
<dbReference type="AlphaFoldDB" id="A0ABD6AUJ4"/>
<accession>A0ABD6AUJ4</accession>
<dbReference type="InterPro" id="IPR037185">
    <property type="entry name" value="EmrE-like"/>
</dbReference>
<feature type="transmembrane region" description="Helical" evidence="1">
    <location>
        <begin position="38"/>
        <end position="58"/>
    </location>
</feature>
<proteinExistence type="predicted"/>
<feature type="transmembrane region" description="Helical" evidence="1">
    <location>
        <begin position="6"/>
        <end position="26"/>
    </location>
</feature>
<keyword evidence="1" id="KW-0472">Membrane</keyword>
<feature type="transmembrane region" description="Helical" evidence="1">
    <location>
        <begin position="64"/>
        <end position="86"/>
    </location>
</feature>
<organism evidence="3 4">
    <name type="scientific">Halomarina rubra</name>
    <dbReference type="NCBI Taxonomy" id="2071873"/>
    <lineage>
        <taxon>Archaea</taxon>
        <taxon>Methanobacteriati</taxon>
        <taxon>Methanobacteriota</taxon>
        <taxon>Stenosarchaea group</taxon>
        <taxon>Halobacteria</taxon>
        <taxon>Halobacteriales</taxon>
        <taxon>Natronomonadaceae</taxon>
        <taxon>Halomarina</taxon>
    </lineage>
</organism>
<dbReference type="SUPFAM" id="SSF103481">
    <property type="entry name" value="Multidrug resistance efflux transporter EmrE"/>
    <property type="match status" value="1"/>
</dbReference>
<dbReference type="Proteomes" id="UP001597187">
    <property type="component" value="Unassembled WGS sequence"/>
</dbReference>
<dbReference type="EMBL" id="JBHUDC010000003">
    <property type="protein sequence ID" value="MFD1513401.1"/>
    <property type="molecule type" value="Genomic_DNA"/>
</dbReference>
<reference evidence="3 4" key="1">
    <citation type="journal article" date="2019" name="Int. J. Syst. Evol. Microbiol.">
        <title>The Global Catalogue of Microorganisms (GCM) 10K type strain sequencing project: providing services to taxonomists for standard genome sequencing and annotation.</title>
        <authorList>
            <consortium name="The Broad Institute Genomics Platform"/>
            <consortium name="The Broad Institute Genome Sequencing Center for Infectious Disease"/>
            <person name="Wu L."/>
            <person name="Ma J."/>
        </authorList>
    </citation>
    <scope>NUCLEOTIDE SEQUENCE [LARGE SCALE GENOMIC DNA]</scope>
    <source>
        <strain evidence="3 4">CGMCC 1.12563</strain>
    </source>
</reference>
<evidence type="ECO:0000313" key="4">
    <source>
        <dbReference type="Proteomes" id="UP001597187"/>
    </source>
</evidence>
<dbReference type="PANTHER" id="PTHR22911">
    <property type="entry name" value="ACYL-MALONYL CONDENSING ENZYME-RELATED"/>
    <property type="match status" value="1"/>
</dbReference>
<keyword evidence="1" id="KW-0812">Transmembrane</keyword>
<feature type="transmembrane region" description="Helical" evidence="1">
    <location>
        <begin position="252"/>
        <end position="273"/>
    </location>
</feature>
<protein>
    <submittedName>
        <fullName evidence="3">EamA family transporter</fullName>
    </submittedName>
</protein>
<feature type="transmembrane region" description="Helical" evidence="1">
    <location>
        <begin position="223"/>
        <end position="246"/>
    </location>
</feature>
<feature type="transmembrane region" description="Helical" evidence="1">
    <location>
        <begin position="282"/>
        <end position="303"/>
    </location>
</feature>
<dbReference type="InterPro" id="IPR000620">
    <property type="entry name" value="EamA_dom"/>
</dbReference>